<organism evidence="3 4">
    <name type="scientific">Coemansia aciculifera</name>
    <dbReference type="NCBI Taxonomy" id="417176"/>
    <lineage>
        <taxon>Eukaryota</taxon>
        <taxon>Fungi</taxon>
        <taxon>Fungi incertae sedis</taxon>
        <taxon>Zoopagomycota</taxon>
        <taxon>Kickxellomycotina</taxon>
        <taxon>Kickxellomycetes</taxon>
        <taxon>Kickxellales</taxon>
        <taxon>Kickxellaceae</taxon>
        <taxon>Coemansia</taxon>
    </lineage>
</organism>
<proteinExistence type="predicted"/>
<evidence type="ECO:0000256" key="2">
    <source>
        <dbReference type="SAM" id="Phobius"/>
    </source>
</evidence>
<reference evidence="3" key="1">
    <citation type="submission" date="2022-07" db="EMBL/GenBank/DDBJ databases">
        <title>Phylogenomic reconstructions and comparative analyses of Kickxellomycotina fungi.</title>
        <authorList>
            <person name="Reynolds N.K."/>
            <person name="Stajich J.E."/>
            <person name="Barry K."/>
            <person name="Grigoriev I.V."/>
            <person name="Crous P."/>
            <person name="Smith M.E."/>
        </authorList>
    </citation>
    <scope>NUCLEOTIDE SEQUENCE</scope>
    <source>
        <strain evidence="3">RSA 476</strain>
    </source>
</reference>
<feature type="compositionally biased region" description="Low complexity" evidence="1">
    <location>
        <begin position="158"/>
        <end position="167"/>
    </location>
</feature>
<feature type="region of interest" description="Disordered" evidence="1">
    <location>
        <begin position="158"/>
        <end position="211"/>
    </location>
</feature>
<keyword evidence="2" id="KW-0812">Transmembrane</keyword>
<protein>
    <submittedName>
        <fullName evidence="3">Uncharacterized protein</fullName>
    </submittedName>
</protein>
<gene>
    <name evidence="3" type="ORF">GGH94_001556</name>
</gene>
<evidence type="ECO:0000313" key="4">
    <source>
        <dbReference type="Proteomes" id="UP001140074"/>
    </source>
</evidence>
<feature type="transmembrane region" description="Helical" evidence="2">
    <location>
        <begin position="31"/>
        <end position="52"/>
    </location>
</feature>
<name>A0A9W8IKJ7_9FUNG</name>
<dbReference type="AlphaFoldDB" id="A0A9W8IKJ7"/>
<evidence type="ECO:0000256" key="1">
    <source>
        <dbReference type="SAM" id="MobiDB-lite"/>
    </source>
</evidence>
<keyword evidence="2" id="KW-0472">Membrane</keyword>
<accession>A0A9W8IKJ7</accession>
<feature type="transmembrane region" description="Helical" evidence="2">
    <location>
        <begin position="75"/>
        <end position="97"/>
    </location>
</feature>
<dbReference type="Proteomes" id="UP001140074">
    <property type="component" value="Unassembled WGS sequence"/>
</dbReference>
<keyword evidence="4" id="KW-1185">Reference proteome</keyword>
<keyword evidence="2" id="KW-1133">Transmembrane helix</keyword>
<feature type="compositionally biased region" description="Pro residues" evidence="1">
    <location>
        <begin position="168"/>
        <end position="182"/>
    </location>
</feature>
<evidence type="ECO:0000313" key="3">
    <source>
        <dbReference type="EMBL" id="KAJ2866437.1"/>
    </source>
</evidence>
<sequence>MYPPPPPTYTQEAVEQVRQQRISGVKRRYNISLGLQIAFTVIFATLLGYYLYRNRDDNRSTDSNGNYVYYTNKWFSWYIGLLIALLAIDLLSIAFTFRQRKRALAWLKDPNTPSHIIMMGLNPQSDYAEVVVMQPAQPGASYQQPAPMYAPQQPAPMYAPQTQGFSQQPPPPPMYGQAPAPPSQFARDANPNMYMPPASPNPHSPANEYRDGSQLQKAKIVLEPCTFVSPSTKGCYSSRIALWMHYCNLFCGGNDRVTDARLADYLEWMVSSGAADTIRQGDTNIQQVLRNQLQGVTCYWRIQNDDRADVPDPRKSRIYLSKWHNILSSSDANFKLAPRNLWSIGWSWKPPDPCK</sequence>
<dbReference type="EMBL" id="JANBUY010000038">
    <property type="protein sequence ID" value="KAJ2866437.1"/>
    <property type="molecule type" value="Genomic_DNA"/>
</dbReference>
<comment type="caution">
    <text evidence="3">The sequence shown here is derived from an EMBL/GenBank/DDBJ whole genome shotgun (WGS) entry which is preliminary data.</text>
</comment>